<protein>
    <submittedName>
        <fullName evidence="1">Uncharacterized protein</fullName>
    </submittedName>
</protein>
<dbReference type="AlphaFoldDB" id="A0AAN6M4Z9"/>
<gene>
    <name evidence="1" type="ORF">GRF29_8g3487253</name>
</gene>
<sequence length="182" mass="20754">MPNYWIPGQERFKPSWRPGLPMRGPTLLTMPGEIRNQIYDTLVSDWDGGVLHFPAGVRGRERGGEVSGPRGTPKHFPIYRAKAPLDKMEEFFDETVFSEMKISSVFFWTTRSDNKPVDYMGETGYLLDISFTTYVKHGLKLNYIVSDEIGTMWQARGFKETESQFPEIACLNTSNALFKSAP</sequence>
<comment type="caution">
    <text evidence="1">The sequence shown here is derived from an EMBL/GenBank/DDBJ whole genome shotgun (WGS) entry which is preliminary data.</text>
</comment>
<dbReference type="EMBL" id="WVTA01000002">
    <property type="protein sequence ID" value="KAK3216490.1"/>
    <property type="molecule type" value="Genomic_DNA"/>
</dbReference>
<evidence type="ECO:0000313" key="1">
    <source>
        <dbReference type="EMBL" id="KAK3216490.1"/>
    </source>
</evidence>
<proteinExistence type="predicted"/>
<name>A0AAN6M4Z9_9PLEO</name>
<keyword evidence="2" id="KW-1185">Reference proteome</keyword>
<evidence type="ECO:0000313" key="2">
    <source>
        <dbReference type="Proteomes" id="UP001280581"/>
    </source>
</evidence>
<dbReference type="Proteomes" id="UP001280581">
    <property type="component" value="Unassembled WGS sequence"/>
</dbReference>
<organism evidence="1 2">
    <name type="scientific">Pseudopithomyces chartarum</name>
    <dbReference type="NCBI Taxonomy" id="1892770"/>
    <lineage>
        <taxon>Eukaryota</taxon>
        <taxon>Fungi</taxon>
        <taxon>Dikarya</taxon>
        <taxon>Ascomycota</taxon>
        <taxon>Pezizomycotina</taxon>
        <taxon>Dothideomycetes</taxon>
        <taxon>Pleosporomycetidae</taxon>
        <taxon>Pleosporales</taxon>
        <taxon>Massarineae</taxon>
        <taxon>Didymosphaeriaceae</taxon>
        <taxon>Pseudopithomyces</taxon>
    </lineage>
</organism>
<accession>A0AAN6M4Z9</accession>
<reference evidence="1 2" key="1">
    <citation type="submission" date="2021-02" db="EMBL/GenBank/DDBJ databases">
        <title>Genome assembly of Pseudopithomyces chartarum.</title>
        <authorList>
            <person name="Jauregui R."/>
            <person name="Singh J."/>
            <person name="Voisey C."/>
        </authorList>
    </citation>
    <scope>NUCLEOTIDE SEQUENCE [LARGE SCALE GENOMIC DNA]</scope>
    <source>
        <strain evidence="1 2">AGR01</strain>
    </source>
</reference>